<dbReference type="SUPFAM" id="SSF54913">
    <property type="entry name" value="GlnB-like"/>
    <property type="match status" value="1"/>
</dbReference>
<dbReference type="Proteomes" id="UP000268093">
    <property type="component" value="Unassembled WGS sequence"/>
</dbReference>
<dbReference type="SUPFAM" id="SSF53850">
    <property type="entry name" value="Periplasmic binding protein-like II"/>
    <property type="match status" value="1"/>
</dbReference>
<evidence type="ECO:0000256" key="3">
    <source>
        <dbReference type="ARBA" id="ARBA00004667"/>
    </source>
</evidence>
<evidence type="ECO:0000256" key="11">
    <source>
        <dbReference type="ARBA" id="ARBA00022676"/>
    </source>
</evidence>
<dbReference type="UniPathway" id="UPA00031">
    <property type="reaction ID" value="UER00006"/>
</dbReference>
<feature type="domain" description="Histidine biosynthesis HisG C-terminal" evidence="18">
    <location>
        <begin position="219"/>
        <end position="292"/>
    </location>
</feature>
<feature type="domain" description="ATP phosphoribosyltransferase catalytic" evidence="16">
    <location>
        <begin position="59"/>
        <end position="214"/>
    </location>
</feature>
<evidence type="ECO:0000259" key="17">
    <source>
        <dbReference type="Pfam" id="PF03081"/>
    </source>
</evidence>
<keyword evidence="9" id="KW-0963">Cytoplasm</keyword>
<dbReference type="GO" id="GO:0000145">
    <property type="term" value="C:exocyst"/>
    <property type="evidence" value="ECO:0007669"/>
    <property type="project" value="InterPro"/>
</dbReference>
<evidence type="ECO:0000259" key="18">
    <source>
        <dbReference type="Pfam" id="PF08029"/>
    </source>
</evidence>
<dbReference type="NCBIfam" id="TIGR00070">
    <property type="entry name" value="hisG"/>
    <property type="match status" value="1"/>
</dbReference>
<dbReference type="GO" id="GO:0003879">
    <property type="term" value="F:ATP phosphoribosyltransferase activity"/>
    <property type="evidence" value="ECO:0007669"/>
    <property type="project" value="UniProtKB-EC"/>
</dbReference>
<dbReference type="FunFam" id="3.40.190.10:FF:000123">
    <property type="entry name" value="HIS1p ATP phosphoribosyltransferase"/>
    <property type="match status" value="1"/>
</dbReference>
<dbReference type="GO" id="GO:0005524">
    <property type="term" value="F:ATP binding"/>
    <property type="evidence" value="ECO:0007669"/>
    <property type="project" value="UniProtKB-KW"/>
</dbReference>
<comment type="catalytic activity">
    <reaction evidence="1">
        <text>1-(5-phospho-beta-D-ribosyl)-ATP + diphosphate = 5-phospho-alpha-D-ribose 1-diphosphate + ATP</text>
        <dbReference type="Rhea" id="RHEA:18473"/>
        <dbReference type="ChEBI" id="CHEBI:30616"/>
        <dbReference type="ChEBI" id="CHEBI:33019"/>
        <dbReference type="ChEBI" id="CHEBI:58017"/>
        <dbReference type="ChEBI" id="CHEBI:73183"/>
        <dbReference type="EC" id="2.4.2.17"/>
    </reaction>
</comment>
<dbReference type="InterPro" id="IPR018198">
    <property type="entry name" value="ATP_PRibTrfase_CS"/>
</dbReference>
<evidence type="ECO:0000256" key="9">
    <source>
        <dbReference type="ARBA" id="ARBA00022490"/>
    </source>
</evidence>
<evidence type="ECO:0000256" key="6">
    <source>
        <dbReference type="ARBA" id="ARBA00011946"/>
    </source>
</evidence>
<evidence type="ECO:0000256" key="15">
    <source>
        <dbReference type="ARBA" id="ARBA00023102"/>
    </source>
</evidence>
<comment type="similarity">
    <text evidence="4">Belongs to the EXO70 family.</text>
</comment>
<evidence type="ECO:0000313" key="19">
    <source>
        <dbReference type="EMBL" id="RUO96761.1"/>
    </source>
</evidence>
<comment type="similarity">
    <text evidence="5">Belongs to the ATP phosphoribosyltransferase family.</text>
</comment>
<proteinExistence type="inferred from homology"/>
<dbReference type="InterPro" id="IPR013115">
    <property type="entry name" value="HisG_C"/>
</dbReference>
<dbReference type="PROSITE" id="PS01316">
    <property type="entry name" value="ATP_P_PHORIBOSYLTR"/>
    <property type="match status" value="1"/>
</dbReference>
<dbReference type="OrthoDB" id="2574at2759"/>
<evidence type="ECO:0000256" key="14">
    <source>
        <dbReference type="ARBA" id="ARBA00022840"/>
    </source>
</evidence>
<evidence type="ECO:0000256" key="12">
    <source>
        <dbReference type="ARBA" id="ARBA00022679"/>
    </source>
</evidence>
<dbReference type="PANTHER" id="PTHR21403:SF8">
    <property type="entry name" value="ATP PHOSPHORIBOSYLTRANSFERASE"/>
    <property type="match status" value="1"/>
</dbReference>
<evidence type="ECO:0000256" key="13">
    <source>
        <dbReference type="ARBA" id="ARBA00022741"/>
    </source>
</evidence>
<dbReference type="GO" id="GO:0000287">
    <property type="term" value="F:magnesium ion binding"/>
    <property type="evidence" value="ECO:0007669"/>
    <property type="project" value="InterPro"/>
</dbReference>
<dbReference type="InterPro" id="IPR011322">
    <property type="entry name" value="N-reg_PII-like_a/b"/>
</dbReference>
<dbReference type="HAMAP" id="MF_00079">
    <property type="entry name" value="HisG_Long"/>
    <property type="match status" value="1"/>
</dbReference>
<accession>A0A433A260</accession>
<keyword evidence="13" id="KW-0547">Nucleotide-binding</keyword>
<evidence type="ECO:0000256" key="8">
    <source>
        <dbReference type="ARBA" id="ARBA00022448"/>
    </source>
</evidence>
<feature type="non-terminal residue" evidence="19">
    <location>
        <position position="697"/>
    </location>
</feature>
<dbReference type="GO" id="GO:0005546">
    <property type="term" value="F:phosphatidylinositol-4,5-bisphosphate binding"/>
    <property type="evidence" value="ECO:0007669"/>
    <property type="project" value="InterPro"/>
</dbReference>
<dbReference type="InterPro" id="IPR013820">
    <property type="entry name" value="ATP_PRibTrfase_cat"/>
</dbReference>
<keyword evidence="14" id="KW-0067">ATP-binding</keyword>
<dbReference type="Pfam" id="PF08029">
    <property type="entry name" value="HisG_C"/>
    <property type="match status" value="1"/>
</dbReference>
<dbReference type="GO" id="GO:0006887">
    <property type="term" value="P:exocytosis"/>
    <property type="evidence" value="ECO:0007669"/>
    <property type="project" value="InterPro"/>
</dbReference>
<dbReference type="Pfam" id="PF20669">
    <property type="entry name" value="Exo70_N"/>
    <property type="match status" value="1"/>
</dbReference>
<dbReference type="InterPro" id="IPR015867">
    <property type="entry name" value="N-reg_PII/ATP_PRibTrfase_C"/>
</dbReference>
<dbReference type="InterPro" id="IPR020621">
    <property type="entry name" value="ATP-PRT_HisG_long"/>
</dbReference>
<keyword evidence="15" id="KW-0368">Histidine biosynthesis</keyword>
<evidence type="ECO:0000259" key="16">
    <source>
        <dbReference type="Pfam" id="PF01634"/>
    </source>
</evidence>
<comment type="pathway">
    <text evidence="3">Amino-acid biosynthesis; L-histidine biosynthesis; L-histidine from 5-phospho-alpha-D-ribose 1-diphosphate: step 1/9.</text>
</comment>
<dbReference type="InterPro" id="IPR001348">
    <property type="entry name" value="ATP_PRibTrfase_HisG"/>
</dbReference>
<dbReference type="PANTHER" id="PTHR21403">
    <property type="entry name" value="ATP PHOSPHORIBOSYLTRANSFERASE ATP-PRTASE"/>
    <property type="match status" value="1"/>
</dbReference>
<evidence type="ECO:0000256" key="10">
    <source>
        <dbReference type="ARBA" id="ARBA00022605"/>
    </source>
</evidence>
<keyword evidence="20" id="KW-1185">Reference proteome</keyword>
<feature type="domain" description="Exocyst complex subunit Exo70 C-terminal" evidence="17">
    <location>
        <begin position="556"/>
        <end position="695"/>
    </location>
</feature>
<comment type="subcellular location">
    <subcellularLocation>
        <location evidence="2">Cytoplasm</location>
    </subcellularLocation>
</comment>
<dbReference type="Pfam" id="PF01634">
    <property type="entry name" value="HisG"/>
    <property type="match status" value="1"/>
</dbReference>
<evidence type="ECO:0000256" key="2">
    <source>
        <dbReference type="ARBA" id="ARBA00004496"/>
    </source>
</evidence>
<evidence type="ECO:0000256" key="7">
    <source>
        <dbReference type="ARBA" id="ARBA00020998"/>
    </source>
</evidence>
<dbReference type="InterPro" id="IPR046364">
    <property type="entry name" value="Exo70_C"/>
</dbReference>
<gene>
    <name evidence="19" type="ORF">BC936DRAFT_141487</name>
</gene>
<dbReference type="SUPFAM" id="SSF74788">
    <property type="entry name" value="Cullin repeat-like"/>
    <property type="match status" value="1"/>
</dbReference>
<dbReference type="EC" id="2.4.2.17" evidence="6"/>
<keyword evidence="11" id="KW-0328">Glycosyltransferase</keyword>
<evidence type="ECO:0000313" key="20">
    <source>
        <dbReference type="Proteomes" id="UP000268093"/>
    </source>
</evidence>
<sequence length="697" mass="77337">MELINDLNDRLLFAIPKKGRLYEQCQNLLHGADLHYNRKNRLDIALVTNLPIALIFLPASDIPKYVAEGRIDLGITGQDMVSEGEVEVDEIVELGFGKCKLCVQVPIRGESQTVESLVGKRVVTSFETLAKKFFDPLDEKYGKKTMISYVGGSVEAACALGLADGIIDLVESGETMRAAGLHDIATLLNSQAVLIRNRHPSNPTLVNLITSRIKGVIAASRYVLCNYNVERQNLSTVVKITPGRQAPTVSTLDSHDGWVAVSAMVESKDIARVMDELEGAGATDIIVFSMSNCRVSFQADRKRDLARLDEDSADLAFLQTNLDKMAGLTEKMQVGLGETDRRGPHCPVQVGMLGSFDDRLVNLEASILPIHKSTQRLTHLADNIDKTLKAVDNIVTYLDMVNKEERFITKGPDQENILPYLKAMARIKDALEYLEGKKLKACEKVMGQMRQLLKAGMLHLETLFRKWLTAASEPIDPHVFVRDNDTPTMSSMYLQNLSQLSQYIFSSESEIGYAVDFTKPYIDIRSVFLVKTLQPMSQASMLIERNPGSHYERGSSGFLKYMDCAVKMFKAESNLAAKLLPNPTHRLVGFRGAIQPALTELVGMGRQINASIRRSGTHAEIFMLFDVLDEYGREIRELFDEVLRTAQKKEDEVQDLINAFSATAVRSFVEFLDEAKGKKDKDAALSTDGTVAEVASG</sequence>
<dbReference type="FunFam" id="3.30.70.120:FF:000003">
    <property type="entry name" value="ATP phosphoribosyltransferase"/>
    <property type="match status" value="1"/>
</dbReference>
<dbReference type="Pfam" id="PF03081">
    <property type="entry name" value="Exo70_C"/>
    <property type="match status" value="1"/>
</dbReference>
<dbReference type="Gene3D" id="1.20.1280.170">
    <property type="entry name" value="Exocyst complex component Exo70"/>
    <property type="match status" value="1"/>
</dbReference>
<name>A0A433A260_9FUNG</name>
<evidence type="ECO:0000256" key="1">
    <source>
        <dbReference type="ARBA" id="ARBA00000915"/>
    </source>
</evidence>
<dbReference type="InterPro" id="IPR016159">
    <property type="entry name" value="Cullin_repeat-like_dom_sf"/>
</dbReference>
<dbReference type="EMBL" id="RBNI01019791">
    <property type="protein sequence ID" value="RUO96761.1"/>
    <property type="molecule type" value="Genomic_DNA"/>
</dbReference>
<evidence type="ECO:0000256" key="5">
    <source>
        <dbReference type="ARBA" id="ARBA00009372"/>
    </source>
</evidence>
<dbReference type="Gene3D" id="3.30.70.120">
    <property type="match status" value="1"/>
</dbReference>
<evidence type="ECO:0000256" key="4">
    <source>
        <dbReference type="ARBA" id="ARBA00006756"/>
    </source>
</evidence>
<keyword evidence="10" id="KW-0028">Amino-acid biosynthesis</keyword>
<keyword evidence="8" id="KW-0813">Transport</keyword>
<dbReference type="AlphaFoldDB" id="A0A433A260"/>
<organism evidence="19 20">
    <name type="scientific">Jimgerdemannia flammicorona</name>
    <dbReference type="NCBI Taxonomy" id="994334"/>
    <lineage>
        <taxon>Eukaryota</taxon>
        <taxon>Fungi</taxon>
        <taxon>Fungi incertae sedis</taxon>
        <taxon>Mucoromycota</taxon>
        <taxon>Mucoromycotina</taxon>
        <taxon>Endogonomycetes</taxon>
        <taxon>Endogonales</taxon>
        <taxon>Endogonaceae</taxon>
        <taxon>Jimgerdemannia</taxon>
    </lineage>
</organism>
<protein>
    <recommendedName>
        <fullName evidence="7">ATP phosphoribosyltransferase</fullName>
        <ecNumber evidence="6">2.4.2.17</ecNumber>
    </recommendedName>
</protein>
<comment type="caution">
    <text evidence="19">The sequence shown here is derived from an EMBL/GenBank/DDBJ whole genome shotgun (WGS) entry which is preliminary data.</text>
</comment>
<dbReference type="Gene3D" id="3.40.190.10">
    <property type="entry name" value="Periplasmic binding protein-like II"/>
    <property type="match status" value="2"/>
</dbReference>
<dbReference type="NCBIfam" id="TIGR03455">
    <property type="entry name" value="HisG_C-term"/>
    <property type="match status" value="1"/>
</dbReference>
<keyword evidence="12" id="KW-0808">Transferase</keyword>
<dbReference type="GO" id="GO:0000105">
    <property type="term" value="P:L-histidine biosynthetic process"/>
    <property type="evidence" value="ECO:0007669"/>
    <property type="project" value="UniProtKB-UniPathway"/>
</dbReference>
<reference evidence="19 20" key="1">
    <citation type="journal article" date="2018" name="New Phytol.">
        <title>Phylogenomics of Endogonaceae and evolution of mycorrhizas within Mucoromycota.</title>
        <authorList>
            <person name="Chang Y."/>
            <person name="Desiro A."/>
            <person name="Na H."/>
            <person name="Sandor L."/>
            <person name="Lipzen A."/>
            <person name="Clum A."/>
            <person name="Barry K."/>
            <person name="Grigoriev I.V."/>
            <person name="Martin F.M."/>
            <person name="Stajich J.E."/>
            <person name="Smith M.E."/>
            <person name="Bonito G."/>
            <person name="Spatafora J.W."/>
        </authorList>
    </citation>
    <scope>NUCLEOTIDE SEQUENCE [LARGE SCALE GENOMIC DNA]</scope>
    <source>
        <strain evidence="19 20">GMNB39</strain>
    </source>
</reference>